<evidence type="ECO:0000313" key="4">
    <source>
        <dbReference type="Proteomes" id="UP000177583"/>
    </source>
</evidence>
<dbReference type="PANTHER" id="PTHR42852:SF17">
    <property type="entry name" value="THIOREDOXIN-LIKE PROTEIN HI_1115"/>
    <property type="match status" value="1"/>
</dbReference>
<evidence type="ECO:0000313" key="3">
    <source>
        <dbReference type="EMBL" id="OGG99059.1"/>
    </source>
</evidence>
<dbReference type="PANTHER" id="PTHR42852">
    <property type="entry name" value="THIOL:DISULFIDE INTERCHANGE PROTEIN DSBE"/>
    <property type="match status" value="1"/>
</dbReference>
<sequence>MKAKLLFLTLSLLFLSPALWAESSSESMVGQEAPFLSGKKAQGEGLMKLQTLMKEFGFKKDTQGNPVEEGGKYVPEVTKNVVVLNFFSTSCVPCMREIPTYNRIAEHFQGKAAKLIYVNVDTEISDEDMTRFIAKKKIDLPMMLPNQRDAIKKYQVNSLPRIVVINKEGIISHEFRGFKEDLETQLTNIIESLL</sequence>
<dbReference type="PROSITE" id="PS51352">
    <property type="entry name" value="THIOREDOXIN_2"/>
    <property type="match status" value="1"/>
</dbReference>
<dbReference type="GO" id="GO:0016209">
    <property type="term" value="F:antioxidant activity"/>
    <property type="evidence" value="ECO:0007669"/>
    <property type="project" value="InterPro"/>
</dbReference>
<reference evidence="3 4" key="1">
    <citation type="journal article" date="2016" name="Nat. Commun.">
        <title>Thousands of microbial genomes shed light on interconnected biogeochemical processes in an aquifer system.</title>
        <authorList>
            <person name="Anantharaman K."/>
            <person name="Brown C.T."/>
            <person name="Hug L.A."/>
            <person name="Sharon I."/>
            <person name="Castelle C.J."/>
            <person name="Probst A.J."/>
            <person name="Thomas B.C."/>
            <person name="Singh A."/>
            <person name="Wilkins M.J."/>
            <person name="Karaoz U."/>
            <person name="Brodie E.L."/>
            <person name="Williams K.H."/>
            <person name="Hubbard S.S."/>
            <person name="Banfield J.F."/>
        </authorList>
    </citation>
    <scope>NUCLEOTIDE SEQUENCE [LARGE SCALE GENOMIC DNA]</scope>
</reference>
<dbReference type="InterPro" id="IPR050553">
    <property type="entry name" value="Thioredoxin_ResA/DsbE_sf"/>
</dbReference>
<comment type="caution">
    <text evidence="3">The sequence shown here is derived from an EMBL/GenBank/DDBJ whole genome shotgun (WGS) entry which is preliminary data.</text>
</comment>
<feature type="chain" id="PRO_5009524729" description="Thioredoxin domain-containing protein" evidence="1">
    <location>
        <begin position="21"/>
        <end position="194"/>
    </location>
</feature>
<dbReference type="InterPro" id="IPR000866">
    <property type="entry name" value="AhpC/TSA"/>
</dbReference>
<dbReference type="AlphaFoldDB" id="A0A1F6GLS3"/>
<name>A0A1F6GLS3_9PROT</name>
<dbReference type="EMBL" id="MFNF01000061">
    <property type="protein sequence ID" value="OGG99059.1"/>
    <property type="molecule type" value="Genomic_DNA"/>
</dbReference>
<feature type="domain" description="Thioredoxin" evidence="2">
    <location>
        <begin position="27"/>
        <end position="194"/>
    </location>
</feature>
<organism evidence="3 4">
    <name type="scientific">Candidatus Lambdaproteobacteria bacterium RIFOXYD2_FULL_56_26</name>
    <dbReference type="NCBI Taxonomy" id="1817773"/>
    <lineage>
        <taxon>Bacteria</taxon>
        <taxon>Pseudomonadati</taxon>
        <taxon>Pseudomonadota</taxon>
        <taxon>Candidatus Lambdaproteobacteria</taxon>
    </lineage>
</organism>
<dbReference type="GO" id="GO:0016491">
    <property type="term" value="F:oxidoreductase activity"/>
    <property type="evidence" value="ECO:0007669"/>
    <property type="project" value="InterPro"/>
</dbReference>
<feature type="signal peptide" evidence="1">
    <location>
        <begin position="1"/>
        <end position="20"/>
    </location>
</feature>
<dbReference type="InterPro" id="IPR013766">
    <property type="entry name" value="Thioredoxin_domain"/>
</dbReference>
<dbReference type="SUPFAM" id="SSF52833">
    <property type="entry name" value="Thioredoxin-like"/>
    <property type="match status" value="1"/>
</dbReference>
<dbReference type="CDD" id="cd02966">
    <property type="entry name" value="TlpA_like_family"/>
    <property type="match status" value="1"/>
</dbReference>
<dbReference type="Gene3D" id="3.40.30.10">
    <property type="entry name" value="Glutaredoxin"/>
    <property type="match status" value="1"/>
</dbReference>
<dbReference type="Proteomes" id="UP000177583">
    <property type="component" value="Unassembled WGS sequence"/>
</dbReference>
<keyword evidence="1" id="KW-0732">Signal</keyword>
<evidence type="ECO:0000259" key="2">
    <source>
        <dbReference type="PROSITE" id="PS51352"/>
    </source>
</evidence>
<evidence type="ECO:0000256" key="1">
    <source>
        <dbReference type="SAM" id="SignalP"/>
    </source>
</evidence>
<proteinExistence type="predicted"/>
<protein>
    <recommendedName>
        <fullName evidence="2">Thioredoxin domain-containing protein</fullName>
    </recommendedName>
</protein>
<accession>A0A1F6GLS3</accession>
<dbReference type="Pfam" id="PF00578">
    <property type="entry name" value="AhpC-TSA"/>
    <property type="match status" value="1"/>
</dbReference>
<dbReference type="InterPro" id="IPR036249">
    <property type="entry name" value="Thioredoxin-like_sf"/>
</dbReference>
<gene>
    <name evidence="3" type="ORF">A2557_09860</name>
</gene>